<dbReference type="Pfam" id="PF12921">
    <property type="entry name" value="ATP13"/>
    <property type="match status" value="1"/>
</dbReference>
<dbReference type="AlphaFoldDB" id="A0A9Q8L949"/>
<comment type="subcellular location">
    <subcellularLocation>
        <location evidence="1">Mitochondrion</location>
    </subcellularLocation>
</comment>
<dbReference type="EMBL" id="CP090164">
    <property type="protein sequence ID" value="UJO13077.1"/>
    <property type="molecule type" value="Genomic_DNA"/>
</dbReference>
<keyword evidence="6" id="KW-1185">Reference proteome</keyword>
<protein>
    <submittedName>
        <fullName evidence="5">Uncharacterized protein</fullName>
    </submittedName>
</protein>
<evidence type="ECO:0000313" key="5">
    <source>
        <dbReference type="EMBL" id="UJO13077.1"/>
    </source>
</evidence>
<organism evidence="5 6">
    <name type="scientific">Passalora fulva</name>
    <name type="common">Tomato leaf mold</name>
    <name type="synonym">Cladosporium fulvum</name>
    <dbReference type="NCBI Taxonomy" id="5499"/>
    <lineage>
        <taxon>Eukaryota</taxon>
        <taxon>Fungi</taxon>
        <taxon>Dikarya</taxon>
        <taxon>Ascomycota</taxon>
        <taxon>Pezizomycotina</taxon>
        <taxon>Dothideomycetes</taxon>
        <taxon>Dothideomycetidae</taxon>
        <taxon>Mycosphaerellales</taxon>
        <taxon>Mycosphaerellaceae</taxon>
        <taxon>Fulvia</taxon>
    </lineage>
</organism>
<dbReference type="GO" id="GO:0005739">
    <property type="term" value="C:mitochondrion"/>
    <property type="evidence" value="ECO:0007669"/>
    <property type="project" value="UniProtKB-SubCell"/>
</dbReference>
<keyword evidence="3" id="KW-0496">Mitochondrion</keyword>
<keyword evidence="2" id="KW-0809">Transit peptide</keyword>
<reference evidence="5" key="1">
    <citation type="submission" date="2021-12" db="EMBL/GenBank/DDBJ databases">
        <authorList>
            <person name="Zaccaron A."/>
            <person name="Stergiopoulos I."/>
        </authorList>
    </citation>
    <scope>NUCLEOTIDE SEQUENCE</scope>
    <source>
        <strain evidence="5">Race5_Kim</strain>
    </source>
</reference>
<evidence type="ECO:0000256" key="2">
    <source>
        <dbReference type="ARBA" id="ARBA00022946"/>
    </source>
</evidence>
<dbReference type="GeneID" id="71982625"/>
<gene>
    <name evidence="5" type="ORF">CLAFUR5_02747</name>
</gene>
<dbReference type="RefSeq" id="XP_047757443.1">
    <property type="nucleotide sequence ID" value="XM_047901895.1"/>
</dbReference>
<evidence type="ECO:0000256" key="3">
    <source>
        <dbReference type="ARBA" id="ARBA00023128"/>
    </source>
</evidence>
<dbReference type="InterPro" id="IPR024319">
    <property type="entry name" value="ATPase_expression_mit"/>
</dbReference>
<dbReference type="OrthoDB" id="185373at2759"/>
<feature type="compositionally biased region" description="Basic and acidic residues" evidence="4">
    <location>
        <begin position="105"/>
        <end position="119"/>
    </location>
</feature>
<evidence type="ECO:0000256" key="1">
    <source>
        <dbReference type="ARBA" id="ARBA00004173"/>
    </source>
</evidence>
<dbReference type="Proteomes" id="UP000756132">
    <property type="component" value="Chromosome 2"/>
</dbReference>
<reference evidence="5" key="2">
    <citation type="journal article" date="2022" name="Microb. Genom.">
        <title>A chromosome-scale genome assembly of the tomato pathogen Cladosporium fulvum reveals a compartmentalized genome architecture and the presence of a dispensable chromosome.</title>
        <authorList>
            <person name="Zaccaron A.Z."/>
            <person name="Chen L.H."/>
            <person name="Samaras A."/>
            <person name="Stergiopoulos I."/>
        </authorList>
    </citation>
    <scope>NUCLEOTIDE SEQUENCE</scope>
    <source>
        <strain evidence="5">Race5_Kim</strain>
    </source>
</reference>
<dbReference type="KEGG" id="ffu:CLAFUR5_02747"/>
<proteinExistence type="predicted"/>
<feature type="region of interest" description="Disordered" evidence="4">
    <location>
        <begin position="67"/>
        <end position="130"/>
    </location>
</feature>
<evidence type="ECO:0000313" key="6">
    <source>
        <dbReference type="Proteomes" id="UP000756132"/>
    </source>
</evidence>
<accession>A0A9Q8L949</accession>
<dbReference type="InterPro" id="IPR011990">
    <property type="entry name" value="TPR-like_helical_dom_sf"/>
</dbReference>
<name>A0A9Q8L949_PASFU</name>
<evidence type="ECO:0000256" key="4">
    <source>
        <dbReference type="SAM" id="MobiDB-lite"/>
    </source>
</evidence>
<sequence>MTSVLARLGQFDTRRVVTTLWSSGKRKRGDWVCAECRARRWVKVQGRGYSDDALRLNGMGGMLEEVEGSEDTAEPRRQPGGWGLGTRAHRNEAGDELPSGSRSKRNVDKTFFDRRRPDLAQEGGTSAVSAEQQHQRLWEQFEAAEDHEDYGVLAGAETVKDEITSVQESTMLDIDYKEELSKALLQGEADMVTRCLFAASQAQDLDWIRDIPTTTFSEIIQVLEPSNFVAKLGSAHIELSAAMVKMMRIAPMRQVAYEYSSVLRQAVGIRRSGGIKLTLRDYIVLMRSARDLGNQKMGFVMWNALLSDGHTPDTQCYNYYMSAVVWNGVHSAGSRQRVRVIPFHMLARRKPRSASRYGNYRVGPGGMREKAMRIFNEMLANGAIADEESFRILMTAAAREGDVNTVKSVLKKVWGIDIDGILAGTNEETMAPKQLPEHSPLMPTTSLLWTIAHAFGINNDIPTALRTVDFVARHYNLSISLKVWSQLFEWTFVLAIPRYGTAKRDSSNVGQLPAQSVLRLWQTMTGEPYRIEPTMGMYNYLIKNLFKRQCTPLIIDHMQHGYEIFRRHRRRAYMLRRSLKAQLENRANGFPHDSVETLRADWEHADLIRQRDVFWVKRWLRLLLGSTADWSGRGKDADGSLFARKLPKLLWRWRAWAPTKVRYKTPTGRVEIEIRTEEEMLASGLNKERYEEKKSALVGEAPRYVGNAWVRGETRWTSRRVEEARSRYAPTMAREPVP</sequence>
<dbReference type="Gene3D" id="1.25.40.10">
    <property type="entry name" value="Tetratricopeptide repeat domain"/>
    <property type="match status" value="1"/>
</dbReference>